<proteinExistence type="predicted"/>
<protein>
    <submittedName>
        <fullName evidence="2">Uncharacterized protein</fullName>
    </submittedName>
</protein>
<reference evidence="3" key="1">
    <citation type="journal article" date="2013" name="Nature">
        <title>Pan genome of the phytoplankton Emiliania underpins its global distribution.</title>
        <authorList>
            <person name="Read B.A."/>
            <person name="Kegel J."/>
            <person name="Klute M.J."/>
            <person name="Kuo A."/>
            <person name="Lefebvre S.C."/>
            <person name="Maumus F."/>
            <person name="Mayer C."/>
            <person name="Miller J."/>
            <person name="Monier A."/>
            <person name="Salamov A."/>
            <person name="Young J."/>
            <person name="Aguilar M."/>
            <person name="Claverie J.M."/>
            <person name="Frickenhaus S."/>
            <person name="Gonzalez K."/>
            <person name="Herman E.K."/>
            <person name="Lin Y.C."/>
            <person name="Napier J."/>
            <person name="Ogata H."/>
            <person name="Sarno A.F."/>
            <person name="Shmutz J."/>
            <person name="Schroeder D."/>
            <person name="de Vargas C."/>
            <person name="Verret F."/>
            <person name="von Dassow P."/>
            <person name="Valentin K."/>
            <person name="Van de Peer Y."/>
            <person name="Wheeler G."/>
            <person name="Dacks J.B."/>
            <person name="Delwiche C.F."/>
            <person name="Dyhrman S.T."/>
            <person name="Glockner G."/>
            <person name="John U."/>
            <person name="Richards T."/>
            <person name="Worden A.Z."/>
            <person name="Zhang X."/>
            <person name="Grigoriev I.V."/>
            <person name="Allen A.E."/>
            <person name="Bidle K."/>
            <person name="Borodovsky M."/>
            <person name="Bowler C."/>
            <person name="Brownlee C."/>
            <person name="Cock J.M."/>
            <person name="Elias M."/>
            <person name="Gladyshev V.N."/>
            <person name="Groth M."/>
            <person name="Guda C."/>
            <person name="Hadaegh A."/>
            <person name="Iglesias-Rodriguez M.D."/>
            <person name="Jenkins J."/>
            <person name="Jones B.M."/>
            <person name="Lawson T."/>
            <person name="Leese F."/>
            <person name="Lindquist E."/>
            <person name="Lobanov A."/>
            <person name="Lomsadze A."/>
            <person name="Malik S.B."/>
            <person name="Marsh M.E."/>
            <person name="Mackinder L."/>
            <person name="Mock T."/>
            <person name="Mueller-Roeber B."/>
            <person name="Pagarete A."/>
            <person name="Parker M."/>
            <person name="Probert I."/>
            <person name="Quesneville H."/>
            <person name="Raines C."/>
            <person name="Rensing S.A."/>
            <person name="Riano-Pachon D.M."/>
            <person name="Richier S."/>
            <person name="Rokitta S."/>
            <person name="Shiraiwa Y."/>
            <person name="Soanes D.M."/>
            <person name="van der Giezen M."/>
            <person name="Wahlund T.M."/>
            <person name="Williams B."/>
            <person name="Wilson W."/>
            <person name="Wolfe G."/>
            <person name="Wurch L.L."/>
        </authorList>
    </citation>
    <scope>NUCLEOTIDE SEQUENCE</scope>
</reference>
<dbReference type="GeneID" id="17256515"/>
<dbReference type="RefSeq" id="XP_005762788.1">
    <property type="nucleotide sequence ID" value="XM_005762731.1"/>
</dbReference>
<dbReference type="KEGG" id="ehx:EMIHUDRAFT_120576"/>
<sequence length="345" mass="37823">MPIIRPAGLKQQLAKLAVATQEEVSQTLYVWDGDTIALGDLLPARMPDGRFPLLCNLLDVPITNTRPHICACASSTILVLTGRWGTPLDSPAHFEKKGGDLLLPPGYRASTEALLGVTTVPNVSYVTQWQVWHKPFVREMLREIEERAESANQVWPEAIHDAAVASGHELGFSEYTLYATWLLQRHPSQVQLVSSSEFKWLRDPPSGVLDNEGECCPSDESLCQARLGGFRSVSWECLHASAVRSPAKTAERRRLDLSPGPAPPPSMPPSTCGVSSCTEAVLNTLAPAVFSDTLWGRQPQFRCGARIAWLVENLNMTEGEACRKVARREYPQECGGCSPGGWPKP</sequence>
<evidence type="ECO:0000256" key="1">
    <source>
        <dbReference type="SAM" id="MobiDB-lite"/>
    </source>
</evidence>
<dbReference type="AlphaFoldDB" id="A0A0D3IGH4"/>
<feature type="region of interest" description="Disordered" evidence="1">
    <location>
        <begin position="249"/>
        <end position="270"/>
    </location>
</feature>
<evidence type="ECO:0000313" key="3">
    <source>
        <dbReference type="Proteomes" id="UP000013827"/>
    </source>
</evidence>
<accession>A0A0D3IGH4</accession>
<evidence type="ECO:0000313" key="2">
    <source>
        <dbReference type="EnsemblProtists" id="EOD10359"/>
    </source>
</evidence>
<dbReference type="EnsemblProtists" id="EOD10359">
    <property type="protein sequence ID" value="EOD10359"/>
    <property type="gene ID" value="EMIHUDRAFT_120576"/>
</dbReference>
<organism evidence="2 3">
    <name type="scientific">Emiliania huxleyi (strain CCMP1516)</name>
    <dbReference type="NCBI Taxonomy" id="280463"/>
    <lineage>
        <taxon>Eukaryota</taxon>
        <taxon>Haptista</taxon>
        <taxon>Haptophyta</taxon>
        <taxon>Prymnesiophyceae</taxon>
        <taxon>Isochrysidales</taxon>
        <taxon>Noelaerhabdaceae</taxon>
        <taxon>Emiliania</taxon>
    </lineage>
</organism>
<reference evidence="2" key="2">
    <citation type="submission" date="2024-10" db="UniProtKB">
        <authorList>
            <consortium name="EnsemblProtists"/>
        </authorList>
    </citation>
    <scope>IDENTIFICATION</scope>
</reference>
<dbReference type="Proteomes" id="UP000013827">
    <property type="component" value="Unassembled WGS sequence"/>
</dbReference>
<dbReference type="HOGENOM" id="CLU_805192_0_0_1"/>
<keyword evidence="3" id="KW-1185">Reference proteome</keyword>
<name>A0A0D3IGH4_EMIH1</name>
<dbReference type="PaxDb" id="2903-EOD10359"/>